<comment type="caution">
    <text evidence="2">The sequence shown here is derived from an EMBL/GenBank/DDBJ whole genome shotgun (WGS) entry which is preliminary data.</text>
</comment>
<dbReference type="EMBL" id="JAPWTJ010000289">
    <property type="protein sequence ID" value="KAJ8980089.1"/>
    <property type="molecule type" value="Genomic_DNA"/>
</dbReference>
<dbReference type="PANTHER" id="PTHR45749">
    <property type="match status" value="1"/>
</dbReference>
<dbReference type="InterPro" id="IPR006580">
    <property type="entry name" value="Znf_TTF"/>
</dbReference>
<evidence type="ECO:0000259" key="1">
    <source>
        <dbReference type="SMART" id="SM00597"/>
    </source>
</evidence>
<dbReference type="Pfam" id="PF14291">
    <property type="entry name" value="DUF4371"/>
    <property type="match status" value="1"/>
</dbReference>
<dbReference type="InterPro" id="IPR025398">
    <property type="entry name" value="DUF4371"/>
</dbReference>
<keyword evidence="3" id="KW-1185">Reference proteome</keyword>
<dbReference type="SMART" id="SM00597">
    <property type="entry name" value="ZnF_TTF"/>
    <property type="match status" value="1"/>
</dbReference>
<name>A0ABQ9JP92_9CUCU</name>
<proteinExistence type="predicted"/>
<sequence>MNPLHDPICVLLETPFSRWNEDDKKDFLSCEKPMPLLNVNKTTKIKDKVYNRNFKLSWYLDFEWLCGSCYLNKLFCMPCLIIGVKSSVWNNSGFNDFGNVTRALNKHEGSSEHIRCALGLSRLRQNLNTIEDALQENSRLCIKHFNENVQLNRRFMQLPIRAVLFLGKRELAFRDHYEDASSVNRGNFKELLEAFISISPVDIQEHYKKIAPFFAANSKTIQIEIIDCISQYIDEYVENEIKECMFFSIQVDDSTDIVQKSQCSIIIRYVNSGGKLVERFLGFYDVSASRTAEALFNLISNCLEKFNYKSKLIGQCFDGASVMTEELNGLQAKN</sequence>
<gene>
    <name evidence="2" type="ORF">NQ317_017106</name>
</gene>
<dbReference type="PANTHER" id="PTHR45749:SF21">
    <property type="entry name" value="DUF4371 DOMAIN-CONTAINING PROTEIN"/>
    <property type="match status" value="1"/>
</dbReference>
<accession>A0ABQ9JP92</accession>
<reference evidence="2" key="1">
    <citation type="journal article" date="2023" name="Insect Mol. Biol.">
        <title>Genome sequencing provides insights into the evolution of gene families encoding plant cell wall-degrading enzymes in longhorned beetles.</title>
        <authorList>
            <person name="Shin N.R."/>
            <person name="Okamura Y."/>
            <person name="Kirsch R."/>
            <person name="Pauchet Y."/>
        </authorList>
    </citation>
    <scope>NUCLEOTIDE SEQUENCE</scope>
    <source>
        <strain evidence="2">MMC_N1</strain>
    </source>
</reference>
<evidence type="ECO:0000313" key="3">
    <source>
        <dbReference type="Proteomes" id="UP001162164"/>
    </source>
</evidence>
<evidence type="ECO:0000313" key="2">
    <source>
        <dbReference type="EMBL" id="KAJ8980089.1"/>
    </source>
</evidence>
<dbReference type="Proteomes" id="UP001162164">
    <property type="component" value="Unassembled WGS sequence"/>
</dbReference>
<feature type="domain" description="TTF-type" evidence="1">
    <location>
        <begin position="50"/>
        <end position="132"/>
    </location>
</feature>
<protein>
    <recommendedName>
        <fullName evidence="1">TTF-type domain-containing protein</fullName>
    </recommendedName>
</protein>
<organism evidence="2 3">
    <name type="scientific">Molorchus minor</name>
    <dbReference type="NCBI Taxonomy" id="1323400"/>
    <lineage>
        <taxon>Eukaryota</taxon>
        <taxon>Metazoa</taxon>
        <taxon>Ecdysozoa</taxon>
        <taxon>Arthropoda</taxon>
        <taxon>Hexapoda</taxon>
        <taxon>Insecta</taxon>
        <taxon>Pterygota</taxon>
        <taxon>Neoptera</taxon>
        <taxon>Endopterygota</taxon>
        <taxon>Coleoptera</taxon>
        <taxon>Polyphaga</taxon>
        <taxon>Cucujiformia</taxon>
        <taxon>Chrysomeloidea</taxon>
        <taxon>Cerambycidae</taxon>
        <taxon>Lamiinae</taxon>
        <taxon>Monochamini</taxon>
        <taxon>Molorchus</taxon>
    </lineage>
</organism>